<dbReference type="AlphaFoldDB" id="A0A2I0KN37"/>
<dbReference type="Proteomes" id="UP000233551">
    <property type="component" value="Unassembled WGS sequence"/>
</dbReference>
<reference evidence="1 2" key="1">
    <citation type="submission" date="2017-11" db="EMBL/GenBank/DDBJ databases">
        <title>De-novo sequencing of pomegranate (Punica granatum L.) genome.</title>
        <authorList>
            <person name="Akparov Z."/>
            <person name="Amiraslanov A."/>
            <person name="Hajiyeva S."/>
            <person name="Abbasov M."/>
            <person name="Kaur K."/>
            <person name="Hamwieh A."/>
            <person name="Solovyev V."/>
            <person name="Salamov A."/>
            <person name="Braich B."/>
            <person name="Kosarev P."/>
            <person name="Mahmoud A."/>
            <person name="Hajiyev E."/>
            <person name="Babayeva S."/>
            <person name="Izzatullayeva V."/>
            <person name="Mammadov A."/>
            <person name="Mammadov A."/>
            <person name="Sharifova S."/>
            <person name="Ojaghi J."/>
            <person name="Eynullazada K."/>
            <person name="Bayramov B."/>
            <person name="Abdulazimova A."/>
            <person name="Shahmuradov I."/>
        </authorList>
    </citation>
    <scope>NUCLEOTIDE SEQUENCE [LARGE SCALE GENOMIC DNA]</scope>
    <source>
        <strain evidence="2">cv. AG2017</strain>
        <tissue evidence="1">Leaf</tissue>
    </source>
</reference>
<protein>
    <submittedName>
        <fullName evidence="1">Uncharacterized protein</fullName>
    </submittedName>
</protein>
<sequence length="356" mass="39179">MDDSPYGGHLAITYLEVDLDAKGRIDIDIDRYISLHVDCSASSPPALAFALAVALGVGTSTCSGSRVSAASNPSYPSGAQWISCQDQRKRPQSLVSSWSVAGKSQVLPPAHKRLKTVDQFGYISSKYEIPRDIMMIEQCMGKRLPKLQQYPESPVSIDSQYDVVQPIAEDIPDISWVLKNLVQGSSEWNHGNAVSPLEEIFGKPNMGIVDKFMVEPVADFRSGQSGSTVTFSEERTLGCEDGGRVMEDTSKLNVERQDLATGEALADSSGLKSDRVPILSGELNSCFLEERTLTCKDGGRVMEDTSELNVEKQDLATKLEQCHGQVIIMSQVQMSCSLQLLWRKSYSWALLQWYVP</sequence>
<comment type="caution">
    <text evidence="1">The sequence shown here is derived from an EMBL/GenBank/DDBJ whole genome shotgun (WGS) entry which is preliminary data.</text>
</comment>
<name>A0A2I0KN37_PUNGR</name>
<gene>
    <name evidence="1" type="ORF">CRG98_009777</name>
</gene>
<evidence type="ECO:0000313" key="2">
    <source>
        <dbReference type="Proteomes" id="UP000233551"/>
    </source>
</evidence>
<organism evidence="1 2">
    <name type="scientific">Punica granatum</name>
    <name type="common">Pomegranate</name>
    <dbReference type="NCBI Taxonomy" id="22663"/>
    <lineage>
        <taxon>Eukaryota</taxon>
        <taxon>Viridiplantae</taxon>
        <taxon>Streptophyta</taxon>
        <taxon>Embryophyta</taxon>
        <taxon>Tracheophyta</taxon>
        <taxon>Spermatophyta</taxon>
        <taxon>Magnoliopsida</taxon>
        <taxon>eudicotyledons</taxon>
        <taxon>Gunneridae</taxon>
        <taxon>Pentapetalae</taxon>
        <taxon>rosids</taxon>
        <taxon>malvids</taxon>
        <taxon>Myrtales</taxon>
        <taxon>Lythraceae</taxon>
        <taxon>Punica</taxon>
    </lineage>
</organism>
<accession>A0A2I0KN37</accession>
<evidence type="ECO:0000313" key="1">
    <source>
        <dbReference type="EMBL" id="PKI69902.1"/>
    </source>
</evidence>
<dbReference type="EMBL" id="PGOL01000479">
    <property type="protein sequence ID" value="PKI69902.1"/>
    <property type="molecule type" value="Genomic_DNA"/>
</dbReference>
<proteinExistence type="predicted"/>
<keyword evidence="2" id="KW-1185">Reference proteome</keyword>